<gene>
    <name evidence="2" type="ORF">PG999_005617</name>
</gene>
<dbReference type="AlphaFoldDB" id="A0AAW0R2L7"/>
<comment type="caution">
    <text evidence="2">The sequence shown here is derived from an EMBL/GenBank/DDBJ whole genome shotgun (WGS) entry which is preliminary data.</text>
</comment>
<reference evidence="2 3" key="1">
    <citation type="submission" date="2023-01" db="EMBL/GenBank/DDBJ databases">
        <title>Analysis of 21 Apiospora genomes using comparative genomics revels a genus with tremendous synthesis potential of carbohydrate active enzymes and secondary metabolites.</title>
        <authorList>
            <person name="Sorensen T."/>
        </authorList>
    </citation>
    <scope>NUCLEOTIDE SEQUENCE [LARGE SCALE GENOMIC DNA]</scope>
    <source>
        <strain evidence="2 3">CBS 117206</strain>
    </source>
</reference>
<name>A0AAW0R2L7_9PEZI</name>
<accession>A0AAW0R2L7</accession>
<dbReference type="EMBL" id="JAQQWP010000004">
    <property type="protein sequence ID" value="KAK8121497.1"/>
    <property type="molecule type" value="Genomic_DNA"/>
</dbReference>
<proteinExistence type="predicted"/>
<dbReference type="Proteomes" id="UP001392437">
    <property type="component" value="Unassembled WGS sequence"/>
</dbReference>
<keyword evidence="3" id="KW-1185">Reference proteome</keyword>
<keyword evidence="1" id="KW-0812">Transmembrane</keyword>
<feature type="transmembrane region" description="Helical" evidence="1">
    <location>
        <begin position="20"/>
        <end position="37"/>
    </location>
</feature>
<sequence>MWISTIFNIIKSIFQDPNPVGWIYSGPAGMWSIYLVIRKLTAQDPLQKLHWTFLKKGAGKLGSIVKMGMVTETAR</sequence>
<organism evidence="2 3">
    <name type="scientific">Apiospora kogelbergensis</name>
    <dbReference type="NCBI Taxonomy" id="1337665"/>
    <lineage>
        <taxon>Eukaryota</taxon>
        <taxon>Fungi</taxon>
        <taxon>Dikarya</taxon>
        <taxon>Ascomycota</taxon>
        <taxon>Pezizomycotina</taxon>
        <taxon>Sordariomycetes</taxon>
        <taxon>Xylariomycetidae</taxon>
        <taxon>Amphisphaeriales</taxon>
        <taxon>Apiosporaceae</taxon>
        <taxon>Apiospora</taxon>
    </lineage>
</organism>
<evidence type="ECO:0000313" key="2">
    <source>
        <dbReference type="EMBL" id="KAK8121497.1"/>
    </source>
</evidence>
<keyword evidence="1" id="KW-0472">Membrane</keyword>
<keyword evidence="1" id="KW-1133">Transmembrane helix</keyword>
<protein>
    <submittedName>
        <fullName evidence="2">Uncharacterized protein</fullName>
    </submittedName>
</protein>
<evidence type="ECO:0000313" key="3">
    <source>
        <dbReference type="Proteomes" id="UP001392437"/>
    </source>
</evidence>
<evidence type="ECO:0000256" key="1">
    <source>
        <dbReference type="SAM" id="Phobius"/>
    </source>
</evidence>